<keyword evidence="7" id="KW-1185">Reference proteome</keyword>
<evidence type="ECO:0000313" key="7">
    <source>
        <dbReference type="Proteomes" id="UP000036458"/>
    </source>
</evidence>
<comment type="subcellular location">
    <subcellularLocation>
        <location evidence="1">Cell outer membrane</location>
    </subcellularLocation>
</comment>
<evidence type="ECO:0000259" key="5">
    <source>
        <dbReference type="Pfam" id="PF14905"/>
    </source>
</evidence>
<dbReference type="PANTHER" id="PTHR40980:SF4">
    <property type="entry name" value="TONB-DEPENDENT RECEPTOR-LIKE BETA-BARREL DOMAIN-CONTAINING PROTEIN"/>
    <property type="match status" value="1"/>
</dbReference>
<evidence type="ECO:0000256" key="4">
    <source>
        <dbReference type="SAM" id="SignalP"/>
    </source>
</evidence>
<sequence>MKKSTLFFVGMLCFCLSSPGMGWAQVAPPASALAQAAPRGKIAGVLTDSLTGKPIEFATVALLQNGTNKAMDGTVTDAQGRYAFTGIPTGEYRLSFSFIGYMTKVLPQVSVTEQKPEMEVGTVKLASSATQLKEVKVEALRPTITQEADKIVVSIEGTALAAGRTAYDVLAKSPGVFVDQDGNIQLNGRGGVTVMLDGKLTYLSASDLRTMLEGMSAENIKNIEIIANPSAKYDAEGTSGILNINLKKNELQGLNGSVYGTYNTNFKQSGYSTGGNLNIKSGKWNSFASIDQMQRVGNREGTFERVYDAKEGLIYFNQTANGKHKNQGPPTFRLGTDYSLTDKHSVGAMTSFNQNTVWVDFISDSYMGLDRQNPETFINANNFLTNRFRSSTNNVHYNGKLDTLGTTLSADLDFVKISNAGHSNFYNYYTDLTAENRPTTQDFLYTDTDNGFDIYSGKIDFAKPLNKVSKLEVGAKASRVVSDNDSRFYFNSNGLVLDPRRTNHFIYDENIYAAYINFNTKFGDKFLVQTGLRGEKTESTGESVTTKQVNDRSYFNLFPSVFVQQKVSENYQIGYNYSRRIQRPNYGNLNPFISYRDPFTYTTGNPQLRPQYTHSVGVTQTFMKDYILTLNYQYVKDVMSELPYLDVENATTIYTTGNVDDLQNVSMTALAPVKIMKNWDTNNTLTFSYNEYTMMTNVNGELNSNNNTQRVTNAQFLYMLQSSHNILLPYGFQMEVNAVGRGPAVSGLYKIEAMWWVHAGLKKSFLDKKLDLSVNVNDIFRSYRLRFNTTIGENINNFDQYLYPRNIGVTLRYKFSKGQKVEQRRTNTLDEVNRT</sequence>
<gene>
    <name evidence="6" type="ORF">TH63_03225</name>
</gene>
<name>A0A0H4VLR8_9BACT</name>
<proteinExistence type="predicted"/>
<feature type="domain" description="Outer membrane protein beta-barrel" evidence="5">
    <location>
        <begin position="400"/>
        <end position="813"/>
    </location>
</feature>
<feature type="chain" id="PRO_5005210911" evidence="4">
    <location>
        <begin position="25"/>
        <end position="835"/>
    </location>
</feature>
<dbReference type="AlphaFoldDB" id="A0A0H4VLR8"/>
<organism evidence="6 7">
    <name type="scientific">Rufibacter radiotolerans</name>
    <dbReference type="NCBI Taxonomy" id="1379910"/>
    <lineage>
        <taxon>Bacteria</taxon>
        <taxon>Pseudomonadati</taxon>
        <taxon>Bacteroidota</taxon>
        <taxon>Cytophagia</taxon>
        <taxon>Cytophagales</taxon>
        <taxon>Hymenobacteraceae</taxon>
        <taxon>Rufibacter</taxon>
    </lineage>
</organism>
<evidence type="ECO:0000256" key="1">
    <source>
        <dbReference type="ARBA" id="ARBA00004442"/>
    </source>
</evidence>
<dbReference type="Pfam" id="PF14905">
    <property type="entry name" value="OMP_b-brl_3"/>
    <property type="match status" value="1"/>
</dbReference>
<dbReference type="Gene3D" id="2.40.170.20">
    <property type="entry name" value="TonB-dependent receptor, beta-barrel domain"/>
    <property type="match status" value="1"/>
</dbReference>
<dbReference type="OrthoDB" id="905812at2"/>
<dbReference type="InterPro" id="IPR008969">
    <property type="entry name" value="CarboxyPept-like_regulatory"/>
</dbReference>
<keyword evidence="3" id="KW-0998">Cell outer membrane</keyword>
<accession>A0A0H4VLR8</accession>
<dbReference type="KEGG" id="ruf:TH63_03225"/>
<dbReference type="STRING" id="1379910.TH63_03225"/>
<dbReference type="Gene3D" id="2.170.130.10">
    <property type="entry name" value="TonB-dependent receptor, plug domain"/>
    <property type="match status" value="1"/>
</dbReference>
<dbReference type="Gene3D" id="2.60.40.1120">
    <property type="entry name" value="Carboxypeptidase-like, regulatory domain"/>
    <property type="match status" value="1"/>
</dbReference>
<feature type="signal peptide" evidence="4">
    <location>
        <begin position="1"/>
        <end position="24"/>
    </location>
</feature>
<dbReference type="EMBL" id="CP010777">
    <property type="protein sequence ID" value="AKQ44857.1"/>
    <property type="molecule type" value="Genomic_DNA"/>
</dbReference>
<evidence type="ECO:0000256" key="2">
    <source>
        <dbReference type="ARBA" id="ARBA00023136"/>
    </source>
</evidence>
<keyword evidence="2" id="KW-0472">Membrane</keyword>
<dbReference type="InterPro" id="IPR037066">
    <property type="entry name" value="Plug_dom_sf"/>
</dbReference>
<evidence type="ECO:0000256" key="3">
    <source>
        <dbReference type="ARBA" id="ARBA00023237"/>
    </source>
</evidence>
<dbReference type="Pfam" id="PF13620">
    <property type="entry name" value="CarboxypepD_reg"/>
    <property type="match status" value="1"/>
</dbReference>
<keyword evidence="4" id="KW-0732">Signal</keyword>
<dbReference type="RefSeq" id="WP_082161538.1">
    <property type="nucleotide sequence ID" value="NZ_CP010777.1"/>
</dbReference>
<dbReference type="SUPFAM" id="SSF49464">
    <property type="entry name" value="Carboxypeptidase regulatory domain-like"/>
    <property type="match status" value="1"/>
</dbReference>
<protein>
    <submittedName>
        <fullName evidence="6">TonB-dependent receptor</fullName>
    </submittedName>
</protein>
<dbReference type="PATRIC" id="fig|1379910.4.peg.693"/>
<dbReference type="PANTHER" id="PTHR40980">
    <property type="entry name" value="PLUG DOMAIN-CONTAINING PROTEIN"/>
    <property type="match status" value="1"/>
</dbReference>
<reference evidence="6 7" key="1">
    <citation type="submission" date="2015-01" db="EMBL/GenBank/DDBJ databases">
        <title>Rufibacter sp./DG31D/ whole genome sequencing.</title>
        <authorList>
            <person name="Kim M.K."/>
            <person name="Srinivasan S."/>
            <person name="Lee J.-J."/>
        </authorList>
    </citation>
    <scope>NUCLEOTIDE SEQUENCE [LARGE SCALE GENOMIC DNA]</scope>
    <source>
        <strain evidence="6 7">DG31D</strain>
    </source>
</reference>
<evidence type="ECO:0000313" key="6">
    <source>
        <dbReference type="EMBL" id="AKQ44857.1"/>
    </source>
</evidence>
<keyword evidence="6" id="KW-0675">Receptor</keyword>
<dbReference type="InterPro" id="IPR041700">
    <property type="entry name" value="OMP_b-brl_3"/>
</dbReference>
<dbReference type="Proteomes" id="UP000036458">
    <property type="component" value="Chromosome"/>
</dbReference>
<dbReference type="InterPro" id="IPR036942">
    <property type="entry name" value="Beta-barrel_TonB_sf"/>
</dbReference>
<dbReference type="SUPFAM" id="SSF56935">
    <property type="entry name" value="Porins"/>
    <property type="match status" value="1"/>
</dbReference>
<dbReference type="GO" id="GO:0009279">
    <property type="term" value="C:cell outer membrane"/>
    <property type="evidence" value="ECO:0007669"/>
    <property type="project" value="UniProtKB-SubCell"/>
</dbReference>